<dbReference type="InterPro" id="IPR013783">
    <property type="entry name" value="Ig-like_fold"/>
</dbReference>
<dbReference type="Proteomes" id="UP000713479">
    <property type="component" value="Unassembled WGS sequence"/>
</dbReference>
<feature type="region of interest" description="Disordered" evidence="1">
    <location>
        <begin position="620"/>
        <end position="651"/>
    </location>
</feature>
<name>A0A8T3VK09_9EURY</name>
<proteinExistence type="predicted"/>
<dbReference type="SUPFAM" id="SSF49373">
    <property type="entry name" value="Invasin/intimin cell-adhesion fragments"/>
    <property type="match status" value="1"/>
</dbReference>
<reference evidence="2" key="1">
    <citation type="submission" date="2019-04" db="EMBL/GenBank/DDBJ databases">
        <title>Evolution of Biomass-Degrading Anaerobic Consortia Revealed by Metagenomics.</title>
        <authorList>
            <person name="Peng X."/>
        </authorList>
    </citation>
    <scope>NUCLEOTIDE SEQUENCE</scope>
    <source>
        <strain evidence="2">SIG13</strain>
    </source>
</reference>
<feature type="compositionally biased region" description="Low complexity" evidence="1">
    <location>
        <begin position="479"/>
        <end position="490"/>
    </location>
</feature>
<evidence type="ECO:0000256" key="1">
    <source>
        <dbReference type="SAM" id="MobiDB-lite"/>
    </source>
</evidence>
<evidence type="ECO:0000313" key="3">
    <source>
        <dbReference type="Proteomes" id="UP000713479"/>
    </source>
</evidence>
<accession>A0A8T3VK09</accession>
<dbReference type="AlphaFoldDB" id="A0A8T3VK09"/>
<dbReference type="EMBL" id="SUTF01000003">
    <property type="protein sequence ID" value="MBE6510220.1"/>
    <property type="molecule type" value="Genomic_DNA"/>
</dbReference>
<dbReference type="InterPro" id="IPR008964">
    <property type="entry name" value="Invasin/intimin_cell_adhesion"/>
</dbReference>
<sequence length="1000" mass="108690">MTLALFCISAVSASEIDENETILTNNVEISSQSNEIYQVSNDDSIIGDGEITISDSQYPDSDRITRGTGSVTLNVRPYVLSSDSDIFYLNINGYSQAVAYVSVAKSNGVTFTFTEAGTYTVYAHSTSIFGQVTSNTLTYIIGGGSTPIDTNKTYQTSLKLYDNSTSSSVIYKNIGDKGVILNNLSSAELGNSISDLISKTNKEGQSSINEFLSIYMNGEYLGQIAVSPNGQWANGATLAFTEPGWYNFTAFYKGNEHLSNATSNVLAYYVAEADENTTQNTSITIDADPLNLKLGESALITPSVYDSNNNEITSGYINIYVDNSKVATINVGQTYTITPSDVGTVEVYAEFLADASHKSSRSNSVQINVTKDDVGPVESMDTVTTINVNATKVLYGNKVLITPKVTDKNNKPVTSGRVAISVLDMNMTTINVGESYEYYPFLPSTYDIKAYYLGNDEYNPSSSSTITITVVFEDDGPIDNTTDDNSTGDNATDDNTTDTNTTDNTTDDNVTDSVLATVSDVSVNLPEIVSGDNIIITPKVTDKDGASVSEGNVEIYINDILITTTQAAKSYNFILTETGDYTVQVKYLGSEKYNSSVSKKVPFKVIEKIVNDTNVTPVDPVNDTNVTPVDPVNDTNVTPVDPVNDTNVTPSNDTELTDIILSADELEMYYHDGSRFVVRLTDEKLNPISGETININLNGRDYTRKTDENGLASMAINLDSGIYDVDVSYAGSDKYNALNVSSKINVKTTIVSKNITKIFRNGTQYVALILDFNGTPVSGVNASFNINGVFYNRTTDLSGYARLNINLRQGEYIITAFNPVTGEVKGNTVTVLPTITDNENVVKYYRNATPYKARLWGYDGKPVGAGVNATFNINGVFYTRTTDSDGWVKLNINLEPGDYIITAEYNDCQVSNNVKVLSTIVSEDLEMNYLDGTKFNVTVLDNQGNPNPNQSVSFNINGVLYDRTTDANGLASLNINLQKGEYIITTTYGTLNKSNKITIA</sequence>
<comment type="caution">
    <text evidence="2">The sequence shown here is derived from an EMBL/GenBank/DDBJ whole genome shotgun (WGS) entry which is preliminary data.</text>
</comment>
<feature type="region of interest" description="Disordered" evidence="1">
    <location>
        <begin position="474"/>
        <end position="509"/>
    </location>
</feature>
<evidence type="ECO:0000313" key="2">
    <source>
        <dbReference type="EMBL" id="MBE6510220.1"/>
    </source>
</evidence>
<dbReference type="Gene3D" id="2.60.40.10">
    <property type="entry name" value="Immunoglobulins"/>
    <property type="match status" value="4"/>
</dbReference>
<organism evidence="2 3">
    <name type="scientific">Methanobrevibacter millerae</name>
    <dbReference type="NCBI Taxonomy" id="230361"/>
    <lineage>
        <taxon>Archaea</taxon>
        <taxon>Methanobacteriati</taxon>
        <taxon>Methanobacteriota</taxon>
        <taxon>Methanomada group</taxon>
        <taxon>Methanobacteria</taxon>
        <taxon>Methanobacteriales</taxon>
        <taxon>Methanobacteriaceae</taxon>
        <taxon>Methanobrevibacter</taxon>
    </lineage>
</organism>
<protein>
    <submittedName>
        <fullName evidence="2">Ig-like domain repeat protein</fullName>
    </submittedName>
</protein>
<gene>
    <name evidence="2" type="ORF">E7Z74_02985</name>
</gene>